<evidence type="ECO:0000256" key="2">
    <source>
        <dbReference type="ARBA" id="ARBA00022723"/>
    </source>
</evidence>
<keyword evidence="4 6" id="KW-0408">Iron</keyword>
<feature type="domain" description="4Fe-4S ferredoxin-type" evidence="7">
    <location>
        <begin position="57"/>
        <end position="88"/>
    </location>
</feature>
<comment type="function">
    <text evidence="6">Component of a complex that catalyzes the oxidation of glycolate to glyoxylate.</text>
</comment>
<keyword evidence="1 6" id="KW-0004">4Fe-4S</keyword>
<evidence type="ECO:0000259" key="7">
    <source>
        <dbReference type="PROSITE" id="PS51379"/>
    </source>
</evidence>
<gene>
    <name evidence="8" type="ORF">FHP88_04345</name>
</gene>
<dbReference type="Gene3D" id="1.10.1060.10">
    <property type="entry name" value="Alpha-helical ferredoxin"/>
    <property type="match status" value="1"/>
</dbReference>
<dbReference type="Pfam" id="PF02754">
    <property type="entry name" value="CCG"/>
    <property type="match status" value="2"/>
</dbReference>
<keyword evidence="2 6" id="KW-0479">Metal-binding</keyword>
<protein>
    <recommendedName>
        <fullName evidence="6">Glycolate oxidase iron-sulfur subunit</fullName>
        <ecNumber evidence="6">1.1.99.14</ecNumber>
    </recommendedName>
</protein>
<dbReference type="GO" id="GO:0046872">
    <property type="term" value="F:metal ion binding"/>
    <property type="evidence" value="ECO:0007669"/>
    <property type="project" value="UniProtKB-UniRule"/>
</dbReference>
<dbReference type="OrthoDB" id="9765258at2"/>
<dbReference type="SUPFAM" id="SSF46548">
    <property type="entry name" value="alpha-helical ferredoxin"/>
    <property type="match status" value="1"/>
</dbReference>
<accession>A0A557SGY5</accession>
<keyword evidence="3" id="KW-0677">Repeat</keyword>
<dbReference type="GO" id="GO:0051539">
    <property type="term" value="F:4 iron, 4 sulfur cluster binding"/>
    <property type="evidence" value="ECO:0007669"/>
    <property type="project" value="UniProtKB-UniRule"/>
</dbReference>
<keyword evidence="5 6" id="KW-0411">Iron-sulfur</keyword>
<comment type="caution">
    <text evidence="8">The sequence shown here is derived from an EMBL/GenBank/DDBJ whole genome shotgun (WGS) entry which is preliminary data.</text>
</comment>
<dbReference type="PANTHER" id="PTHR32479">
    <property type="entry name" value="GLYCOLATE OXIDASE IRON-SULFUR SUBUNIT"/>
    <property type="match status" value="1"/>
</dbReference>
<dbReference type="PROSITE" id="PS51379">
    <property type="entry name" value="4FE4S_FER_2"/>
    <property type="match status" value="2"/>
</dbReference>
<dbReference type="InterPro" id="IPR009051">
    <property type="entry name" value="Helical_ferredxn"/>
</dbReference>
<dbReference type="Pfam" id="PF13183">
    <property type="entry name" value="Fer4_8"/>
    <property type="match status" value="1"/>
</dbReference>
<dbReference type="EC" id="1.1.99.14" evidence="6"/>
<comment type="catalytic activity">
    <reaction evidence="6">
        <text>glycolate + A = glyoxylate + AH2</text>
        <dbReference type="Rhea" id="RHEA:21264"/>
        <dbReference type="ChEBI" id="CHEBI:13193"/>
        <dbReference type="ChEBI" id="CHEBI:17499"/>
        <dbReference type="ChEBI" id="CHEBI:29805"/>
        <dbReference type="ChEBI" id="CHEBI:36655"/>
        <dbReference type="EC" id="1.1.99.14"/>
    </reaction>
</comment>
<keyword evidence="9" id="KW-1185">Reference proteome</keyword>
<evidence type="ECO:0000256" key="5">
    <source>
        <dbReference type="ARBA" id="ARBA00023014"/>
    </source>
</evidence>
<comment type="cofactor">
    <cofactor evidence="6">
        <name>[4Fe-4S] cluster</name>
        <dbReference type="ChEBI" id="CHEBI:49883"/>
    </cofactor>
    <text evidence="6">Binds 2 [4Fe-4S] clusters.</text>
</comment>
<proteinExistence type="predicted"/>
<sequence length="396" mass="43202">MNSVNLSDLIHEADRCVKCGICLPVCPTYQLTQDEGDSPRGRISLIQALANGHLTSADTQYHLDRCLNCLACQSACPSGVQYGELIDGARATGKTGWKKRFTLKLISRQPYRRSSRAGLWLYRSSGLRALFRLIGGKRYQRLDNLIPENAKVGSWANLYPPTTTPQGRVGLFTGCVGRISDRTALDAAIKVLTRLGFEVAIPSDQGCCGALQQHAGESLEAQQMSEINIQAFKRAGLDAILFVASGCGAHLVKQSFDIPVLEITQFLNRCHWPAQIELKPLPHTVGLHTPCSLKHQLKLASEPERLLQRIPGIQLITLQQVDCCGAAGSYLLEQPAMADALRQNAIDKITPMNLQYLATSNSGCALHLAGGLREIVGKPQILQPIELIEMSLSIDA</sequence>
<comment type="catalytic activity">
    <reaction evidence="6">
        <text>(R)-lactate + A = pyruvate + AH2</text>
        <dbReference type="Rhea" id="RHEA:15089"/>
        <dbReference type="ChEBI" id="CHEBI:13193"/>
        <dbReference type="ChEBI" id="CHEBI:15361"/>
        <dbReference type="ChEBI" id="CHEBI:16004"/>
        <dbReference type="ChEBI" id="CHEBI:17499"/>
    </reaction>
</comment>
<dbReference type="PANTHER" id="PTHR32479:SF17">
    <property type="entry name" value="GLYCOLATE OXIDASE IRON-SULFUR SUBUNIT"/>
    <property type="match status" value="1"/>
</dbReference>
<evidence type="ECO:0000256" key="6">
    <source>
        <dbReference type="PIRNR" id="PIRNR000139"/>
    </source>
</evidence>
<dbReference type="InterPro" id="IPR017900">
    <property type="entry name" value="4Fe4S_Fe_S_CS"/>
</dbReference>
<evidence type="ECO:0000256" key="4">
    <source>
        <dbReference type="ARBA" id="ARBA00023004"/>
    </source>
</evidence>
<evidence type="ECO:0000256" key="3">
    <source>
        <dbReference type="ARBA" id="ARBA00022737"/>
    </source>
</evidence>
<dbReference type="InterPro" id="IPR004017">
    <property type="entry name" value="Cys_rich_dom"/>
</dbReference>
<dbReference type="GO" id="GO:0019154">
    <property type="term" value="F:glycolate dehydrogenase activity"/>
    <property type="evidence" value="ECO:0007669"/>
    <property type="project" value="UniProtKB-EC"/>
</dbReference>
<dbReference type="EMBL" id="VMNH01000005">
    <property type="protein sequence ID" value="TVO76660.1"/>
    <property type="molecule type" value="Genomic_DNA"/>
</dbReference>
<keyword evidence="6" id="KW-0813">Transport</keyword>
<keyword evidence="6" id="KW-0249">Electron transport</keyword>
<dbReference type="PIRSF" id="PIRSF000139">
    <property type="entry name" value="Glc_ox_4Fe-4S"/>
    <property type="match status" value="1"/>
</dbReference>
<dbReference type="PROSITE" id="PS00198">
    <property type="entry name" value="4FE4S_FER_1"/>
    <property type="match status" value="2"/>
</dbReference>
<evidence type="ECO:0000313" key="9">
    <source>
        <dbReference type="Proteomes" id="UP000316649"/>
    </source>
</evidence>
<name>A0A557SGY5_9GAMM</name>
<dbReference type="AlphaFoldDB" id="A0A557SGY5"/>
<dbReference type="InterPro" id="IPR012257">
    <property type="entry name" value="Glc_ox_4Fe-4S"/>
</dbReference>
<organism evidence="8 9">
    <name type="scientific">Sedimenticola selenatireducens</name>
    <dbReference type="NCBI Taxonomy" id="191960"/>
    <lineage>
        <taxon>Bacteria</taxon>
        <taxon>Pseudomonadati</taxon>
        <taxon>Pseudomonadota</taxon>
        <taxon>Gammaproteobacteria</taxon>
        <taxon>Chromatiales</taxon>
        <taxon>Sedimenticolaceae</taxon>
        <taxon>Sedimenticola</taxon>
    </lineage>
</organism>
<evidence type="ECO:0000256" key="1">
    <source>
        <dbReference type="ARBA" id="ARBA00022485"/>
    </source>
</evidence>
<evidence type="ECO:0000313" key="8">
    <source>
        <dbReference type="EMBL" id="TVO76660.1"/>
    </source>
</evidence>
<dbReference type="Proteomes" id="UP000316649">
    <property type="component" value="Unassembled WGS sequence"/>
</dbReference>
<reference evidence="8 9" key="1">
    <citation type="submission" date="2019-07" db="EMBL/GenBank/DDBJ databases">
        <title>The pathways for chlorine oxyanion respiration interact through the shared metabolite chlorate.</title>
        <authorList>
            <person name="Barnum T.P."/>
            <person name="Cheng Y."/>
            <person name="Hill K.A."/>
            <person name="Lucas L.N."/>
            <person name="Carlson H.K."/>
            <person name="Coates J.D."/>
        </authorList>
    </citation>
    <scope>NUCLEOTIDE SEQUENCE [LARGE SCALE GENOMIC DNA]</scope>
    <source>
        <strain evidence="8 9">BK-1</strain>
    </source>
</reference>
<dbReference type="InterPro" id="IPR017896">
    <property type="entry name" value="4Fe4S_Fe-S-bd"/>
</dbReference>
<feature type="domain" description="4Fe-4S ferredoxin-type" evidence="7">
    <location>
        <begin position="7"/>
        <end position="36"/>
    </location>
</feature>